<keyword evidence="4" id="KW-1185">Reference proteome</keyword>
<feature type="transmembrane region" description="Helical" evidence="2">
    <location>
        <begin position="152"/>
        <end position="172"/>
    </location>
</feature>
<keyword evidence="2" id="KW-1133">Transmembrane helix</keyword>
<feature type="transmembrane region" description="Helical" evidence="2">
    <location>
        <begin position="37"/>
        <end position="55"/>
    </location>
</feature>
<evidence type="ECO:0000256" key="1">
    <source>
        <dbReference type="SAM" id="MobiDB-lite"/>
    </source>
</evidence>
<feature type="compositionally biased region" description="Low complexity" evidence="1">
    <location>
        <begin position="322"/>
        <end position="350"/>
    </location>
</feature>
<dbReference type="Proteomes" id="UP001150062">
    <property type="component" value="Unassembled WGS sequence"/>
</dbReference>
<evidence type="ECO:0000313" key="3">
    <source>
        <dbReference type="EMBL" id="KAJ6247987.1"/>
    </source>
</evidence>
<organism evidence="3 4">
    <name type="scientific">Anaeramoeba flamelloides</name>
    <dbReference type="NCBI Taxonomy" id="1746091"/>
    <lineage>
        <taxon>Eukaryota</taxon>
        <taxon>Metamonada</taxon>
        <taxon>Anaeramoebidae</taxon>
        <taxon>Anaeramoeba</taxon>
    </lineage>
</organism>
<keyword evidence="2" id="KW-0812">Transmembrane</keyword>
<feature type="transmembrane region" description="Helical" evidence="2">
    <location>
        <begin position="110"/>
        <end position="131"/>
    </location>
</feature>
<comment type="caution">
    <text evidence="3">The sequence shown here is derived from an EMBL/GenBank/DDBJ whole genome shotgun (WGS) entry which is preliminary data.</text>
</comment>
<feature type="transmembrane region" description="Helical" evidence="2">
    <location>
        <begin position="178"/>
        <end position="198"/>
    </location>
</feature>
<name>A0ABQ8YTR1_9EUKA</name>
<accession>A0ABQ8YTR1</accession>
<sequence length="350" mass="40472">MGNGIKLAEHGGCTLENKEVKDYQCICNYDGVSEYQYIFLSFSILSLFATAYLLIETYRIVKKNKLLFPHLKLKFLSLSVALVWSILSTVYFGVDPHQCKRRFSNVMESILYGLGICLPAILLMIVIFRWLDLLKASFSKQNHALFKPVIKKYFFSLLIFWFLFEIICRIFWVGSTYYIYSIWGCLYTFVCFVGYLVLGTKLNRKLLYGAKLAGSIDPTRRKQINQIYKVGIAGCLICITSFFGMLIAMAVNCFIQAKCSFYMENAWKIEQLLIVWLYIWLAWVGNRHIKNPKKPNKNKTEKYKPDVELVEKRSDLEDERNTSQPNSYSNSNSKSRTDSTDSSNSSISDN</sequence>
<keyword evidence="2" id="KW-0472">Membrane</keyword>
<dbReference type="EMBL" id="JAOAOG010000119">
    <property type="protein sequence ID" value="KAJ6247987.1"/>
    <property type="molecule type" value="Genomic_DNA"/>
</dbReference>
<feature type="region of interest" description="Disordered" evidence="1">
    <location>
        <begin position="293"/>
        <end position="350"/>
    </location>
</feature>
<evidence type="ECO:0000313" key="4">
    <source>
        <dbReference type="Proteomes" id="UP001150062"/>
    </source>
</evidence>
<gene>
    <name evidence="3" type="ORF">M0813_18085</name>
</gene>
<feature type="transmembrane region" description="Helical" evidence="2">
    <location>
        <begin position="271"/>
        <end position="289"/>
    </location>
</feature>
<proteinExistence type="predicted"/>
<protein>
    <submittedName>
        <fullName evidence="3">Uncharacterized protein</fullName>
    </submittedName>
</protein>
<evidence type="ECO:0000256" key="2">
    <source>
        <dbReference type="SAM" id="Phobius"/>
    </source>
</evidence>
<feature type="transmembrane region" description="Helical" evidence="2">
    <location>
        <begin position="75"/>
        <end position="94"/>
    </location>
</feature>
<feature type="compositionally biased region" description="Basic and acidic residues" evidence="1">
    <location>
        <begin position="298"/>
        <end position="321"/>
    </location>
</feature>
<feature type="transmembrane region" description="Helical" evidence="2">
    <location>
        <begin position="230"/>
        <end position="251"/>
    </location>
</feature>
<reference evidence="3" key="1">
    <citation type="submission" date="2022-08" db="EMBL/GenBank/DDBJ databases">
        <title>Novel sulfate-reducing endosymbionts in the free-living metamonad Anaeramoeba.</title>
        <authorList>
            <person name="Jerlstrom-Hultqvist J."/>
            <person name="Cepicka I."/>
            <person name="Gallot-Lavallee L."/>
            <person name="Salas-Leiva D."/>
            <person name="Curtis B.A."/>
            <person name="Zahonova K."/>
            <person name="Pipaliya S."/>
            <person name="Dacks J."/>
            <person name="Roger A.J."/>
        </authorList>
    </citation>
    <scope>NUCLEOTIDE SEQUENCE</scope>
    <source>
        <strain evidence="3">Schooner1</strain>
    </source>
</reference>